<evidence type="ECO:0000259" key="1">
    <source>
        <dbReference type="SMART" id="SM00953"/>
    </source>
</evidence>
<dbReference type="Pfam" id="PF08808">
    <property type="entry name" value="RES"/>
    <property type="match status" value="1"/>
</dbReference>
<evidence type="ECO:0000313" key="3">
    <source>
        <dbReference type="Proteomes" id="UP000285523"/>
    </source>
</evidence>
<accession>A0A418VHX8</accession>
<feature type="domain" description="RES" evidence="1">
    <location>
        <begin position="72"/>
        <end position="209"/>
    </location>
</feature>
<gene>
    <name evidence="2" type="ORF">D4Q52_08220</name>
</gene>
<evidence type="ECO:0000313" key="2">
    <source>
        <dbReference type="EMBL" id="RJF75740.1"/>
    </source>
</evidence>
<dbReference type="InterPro" id="IPR014914">
    <property type="entry name" value="RES_dom"/>
</dbReference>
<organism evidence="2 3">
    <name type="scientific">Rhodopseudomonas palustris</name>
    <dbReference type="NCBI Taxonomy" id="1076"/>
    <lineage>
        <taxon>Bacteria</taxon>
        <taxon>Pseudomonadati</taxon>
        <taxon>Pseudomonadota</taxon>
        <taxon>Alphaproteobacteria</taxon>
        <taxon>Hyphomicrobiales</taxon>
        <taxon>Nitrobacteraceae</taxon>
        <taxon>Rhodopseudomonas</taxon>
    </lineage>
</organism>
<dbReference type="SMART" id="SM00953">
    <property type="entry name" value="RES"/>
    <property type="match status" value="1"/>
</dbReference>
<proteinExistence type="predicted"/>
<dbReference type="OrthoDB" id="7300555at2"/>
<dbReference type="RefSeq" id="WP_119856071.1">
    <property type="nucleotide sequence ID" value="NZ_QYYD01000007.1"/>
</dbReference>
<name>A0A418VHX8_RHOPL</name>
<comment type="caution">
    <text evidence="2">The sequence shown here is derived from an EMBL/GenBank/DDBJ whole genome shotgun (WGS) entry which is preliminary data.</text>
</comment>
<dbReference type="AlphaFoldDB" id="A0A418VHX8"/>
<reference evidence="2 3" key="1">
    <citation type="submission" date="2018-09" db="EMBL/GenBank/DDBJ databases">
        <title>Draft genome sequence of Rhodopseudomonas palustris 2.1.18.</title>
        <authorList>
            <person name="Robertson S.L."/>
            <person name="Meyer T.E."/>
            <person name="Kyndt J.A."/>
        </authorList>
    </citation>
    <scope>NUCLEOTIDE SEQUENCE [LARGE SCALE GENOMIC DNA]</scope>
    <source>
        <strain evidence="2 3">2.1.18</strain>
    </source>
</reference>
<dbReference type="Proteomes" id="UP000285523">
    <property type="component" value="Unassembled WGS sequence"/>
</dbReference>
<sequence length="254" mass="28319">MSSSTWIRDALRSESARLSGRFWRIVEAQHQSATMKLTDSLEEQTLLEDIIEDTKPPVPADCDGLDFLLMTPFRYSATNPWGSRFRRPNAEAGVFYASAQPSTAIAEVVFHRLQFFGESPATPWPQNPAEYTAFAVELASERVLDLIARPPDDLAMIMHLQTYAAGQSLSEAARIAGAEIIKYPSVRDPQRGANGAVLSPRAFRSKAPVDRQSWRIHLDRNGARAFCEAPRASLGLGRDAFNADPRMHGFVWDR</sequence>
<dbReference type="EMBL" id="QYYD01000007">
    <property type="protein sequence ID" value="RJF75740.1"/>
    <property type="molecule type" value="Genomic_DNA"/>
</dbReference>
<protein>
    <submittedName>
        <fullName evidence="2">RES domain-containing protein</fullName>
    </submittedName>
</protein>